<dbReference type="EMBL" id="LN681231">
    <property type="protein sequence ID" value="CEK28517.1"/>
    <property type="molecule type" value="Genomic_DNA"/>
</dbReference>
<reference evidence="2" key="1">
    <citation type="journal article" date="2015" name="Genome Announc.">
        <title>Complete Genome Sequence of Yersinia ruckeri Strain CSF007-82, Etiologic Agent of Red Mouth Disease in Salmonid Fish.</title>
        <authorList>
            <person name="Nelson M.C."/>
            <person name="LaPatra S.E."/>
            <person name="Welch T.J."/>
            <person name="Graf J."/>
        </authorList>
    </citation>
    <scope>NUCLEOTIDE SEQUENCE</scope>
    <source>
        <strain evidence="2">CSF007-82</strain>
    </source>
</reference>
<evidence type="ECO:0000313" key="2">
    <source>
        <dbReference type="EMBL" id="CEK28517.1"/>
    </source>
</evidence>
<feature type="compositionally biased region" description="Polar residues" evidence="1">
    <location>
        <begin position="1"/>
        <end position="13"/>
    </location>
</feature>
<gene>
    <name evidence="2" type="ORF">CSF007_13925</name>
</gene>
<accession>A0A0A8VFE8</accession>
<proteinExistence type="predicted"/>
<protein>
    <submittedName>
        <fullName evidence="2">Uncharacterized protein</fullName>
    </submittedName>
</protein>
<dbReference type="AlphaFoldDB" id="A0A0A8VFE8"/>
<organism evidence="2">
    <name type="scientific">Yersinia ruckeri</name>
    <dbReference type="NCBI Taxonomy" id="29486"/>
    <lineage>
        <taxon>Bacteria</taxon>
        <taxon>Pseudomonadati</taxon>
        <taxon>Pseudomonadota</taxon>
        <taxon>Gammaproteobacteria</taxon>
        <taxon>Enterobacterales</taxon>
        <taxon>Yersiniaceae</taxon>
        <taxon>Yersinia</taxon>
    </lineage>
</organism>
<feature type="region of interest" description="Disordered" evidence="1">
    <location>
        <begin position="1"/>
        <end position="26"/>
    </location>
</feature>
<name>A0A0A8VFE8_YERRU</name>
<sequence>MKALPITTTSGISDVQHDDPSATMWHSPAIHPAMNTDITPSESSRTVWLYRSI</sequence>
<evidence type="ECO:0000256" key="1">
    <source>
        <dbReference type="SAM" id="MobiDB-lite"/>
    </source>
</evidence>